<sequence length="29" mass="2958">MLLGSITAALLGIGWGVIYAGGLRRQAKA</sequence>
<organism evidence="1">
    <name type="scientific">uncultured Pleomorphomonas sp</name>
    <dbReference type="NCBI Taxonomy" id="442121"/>
    <lineage>
        <taxon>Bacteria</taxon>
        <taxon>Pseudomonadati</taxon>
        <taxon>Pseudomonadota</taxon>
        <taxon>Alphaproteobacteria</taxon>
        <taxon>Hyphomicrobiales</taxon>
        <taxon>Pleomorphomonadaceae</taxon>
        <taxon>Pleomorphomonas</taxon>
        <taxon>environmental samples</taxon>
    </lineage>
</organism>
<evidence type="ECO:0000313" key="1">
    <source>
        <dbReference type="EMBL" id="SCM76566.1"/>
    </source>
</evidence>
<name>A0A212LG72_9HYPH</name>
<dbReference type="EMBL" id="FMJD01000008">
    <property type="protein sequence ID" value="SCM76566.1"/>
    <property type="molecule type" value="Genomic_DNA"/>
</dbReference>
<protein>
    <submittedName>
        <fullName evidence="1">Uncharacterized protein</fullName>
    </submittedName>
</protein>
<proteinExistence type="predicted"/>
<reference evidence="1" key="1">
    <citation type="submission" date="2016-08" db="EMBL/GenBank/DDBJ databases">
        <authorList>
            <person name="Seilhamer J.J."/>
        </authorList>
    </citation>
    <scope>NUCLEOTIDE SEQUENCE</scope>
    <source>
        <strain evidence="1">86</strain>
    </source>
</reference>
<gene>
    <name evidence="1" type="ORF">KL86PLE_40371</name>
</gene>
<dbReference type="AlphaFoldDB" id="A0A212LG72"/>
<accession>A0A212LG72</accession>